<feature type="signal peptide" evidence="1">
    <location>
        <begin position="1"/>
        <end position="16"/>
    </location>
</feature>
<protein>
    <submittedName>
        <fullName evidence="2">Uncharacterized protein</fullName>
    </submittedName>
</protein>
<feature type="chain" id="PRO_5043922975" evidence="1">
    <location>
        <begin position="17"/>
        <end position="81"/>
    </location>
</feature>
<proteinExistence type="predicted"/>
<comment type="caution">
    <text evidence="2">The sequence shown here is derived from an EMBL/GenBank/DDBJ whole genome shotgun (WGS) entry which is preliminary data.</text>
</comment>
<reference evidence="2 3" key="1">
    <citation type="journal article" date="2024" name="J Genomics">
        <title>Draft genome sequencing and assembly of Favolaschia claudopus CIRM-BRFM 2984 isolated from oak limbs.</title>
        <authorList>
            <person name="Navarro D."/>
            <person name="Drula E."/>
            <person name="Chaduli D."/>
            <person name="Cazenave R."/>
            <person name="Ahrendt S."/>
            <person name="Wang J."/>
            <person name="Lipzen A."/>
            <person name="Daum C."/>
            <person name="Barry K."/>
            <person name="Grigoriev I.V."/>
            <person name="Favel A."/>
            <person name="Rosso M.N."/>
            <person name="Martin F."/>
        </authorList>
    </citation>
    <scope>NUCLEOTIDE SEQUENCE [LARGE SCALE GENOMIC DNA]</scope>
    <source>
        <strain evidence="2 3">CIRM-BRFM 2984</strain>
    </source>
</reference>
<evidence type="ECO:0000313" key="2">
    <source>
        <dbReference type="EMBL" id="KAK7019970.1"/>
    </source>
</evidence>
<keyword evidence="1" id="KW-0732">Signal</keyword>
<dbReference type="Proteomes" id="UP001362999">
    <property type="component" value="Unassembled WGS sequence"/>
</dbReference>
<evidence type="ECO:0000313" key="3">
    <source>
        <dbReference type="Proteomes" id="UP001362999"/>
    </source>
</evidence>
<organism evidence="2 3">
    <name type="scientific">Favolaschia claudopus</name>
    <dbReference type="NCBI Taxonomy" id="2862362"/>
    <lineage>
        <taxon>Eukaryota</taxon>
        <taxon>Fungi</taxon>
        <taxon>Dikarya</taxon>
        <taxon>Basidiomycota</taxon>
        <taxon>Agaricomycotina</taxon>
        <taxon>Agaricomycetes</taxon>
        <taxon>Agaricomycetidae</taxon>
        <taxon>Agaricales</taxon>
        <taxon>Marasmiineae</taxon>
        <taxon>Mycenaceae</taxon>
        <taxon>Favolaschia</taxon>
    </lineage>
</organism>
<accession>A0AAW0B452</accession>
<gene>
    <name evidence="2" type="ORF">R3P38DRAFT_2971935</name>
</gene>
<name>A0AAW0B452_9AGAR</name>
<evidence type="ECO:0000256" key="1">
    <source>
        <dbReference type="SAM" id="SignalP"/>
    </source>
</evidence>
<keyword evidence="3" id="KW-1185">Reference proteome</keyword>
<dbReference type="AlphaFoldDB" id="A0AAW0B452"/>
<sequence>MKFIIITSLFISFVIAGDFSVEKRACTPSKCACNGVSGIFCGDAALNPACTAGHVFQCNPNRNTCDFGVRKSCQQCGKLAC</sequence>
<dbReference type="EMBL" id="JAWWNJ010000042">
    <property type="protein sequence ID" value="KAK7019970.1"/>
    <property type="molecule type" value="Genomic_DNA"/>
</dbReference>